<keyword evidence="3" id="KW-1185">Reference proteome</keyword>
<proteinExistence type="predicted"/>
<gene>
    <name evidence="2" type="ORF">CCAM_LOCUS17952</name>
</gene>
<organism evidence="2 3">
    <name type="scientific">Cuscuta campestris</name>
    <dbReference type="NCBI Taxonomy" id="132261"/>
    <lineage>
        <taxon>Eukaryota</taxon>
        <taxon>Viridiplantae</taxon>
        <taxon>Streptophyta</taxon>
        <taxon>Embryophyta</taxon>
        <taxon>Tracheophyta</taxon>
        <taxon>Spermatophyta</taxon>
        <taxon>Magnoliopsida</taxon>
        <taxon>eudicotyledons</taxon>
        <taxon>Gunneridae</taxon>
        <taxon>Pentapetalae</taxon>
        <taxon>asterids</taxon>
        <taxon>lamiids</taxon>
        <taxon>Solanales</taxon>
        <taxon>Convolvulaceae</taxon>
        <taxon>Cuscuteae</taxon>
        <taxon>Cuscuta</taxon>
        <taxon>Cuscuta subgen. Grammica</taxon>
        <taxon>Cuscuta sect. Cleistogrammica</taxon>
    </lineage>
</organism>
<reference evidence="2 3" key="1">
    <citation type="submission" date="2018-04" db="EMBL/GenBank/DDBJ databases">
        <authorList>
            <person name="Vogel A."/>
        </authorList>
    </citation>
    <scope>NUCLEOTIDE SEQUENCE [LARGE SCALE GENOMIC DNA]</scope>
</reference>
<sequence>MFEKKRLSLDRSPNPSSTTQLNKDKPKSPSPKFKVTQEKKCFLRLKQVQDQEKSSDLFKLAVTHLLQRSAMNCSPNQWKYVFMLE</sequence>
<evidence type="ECO:0000313" key="2">
    <source>
        <dbReference type="EMBL" id="VFQ76176.1"/>
    </source>
</evidence>
<dbReference type="AlphaFoldDB" id="A0A484LJD8"/>
<protein>
    <submittedName>
        <fullName evidence="2">Uncharacterized protein</fullName>
    </submittedName>
</protein>
<name>A0A484LJD8_9ASTE</name>
<evidence type="ECO:0000256" key="1">
    <source>
        <dbReference type="SAM" id="MobiDB-lite"/>
    </source>
</evidence>
<feature type="region of interest" description="Disordered" evidence="1">
    <location>
        <begin position="1"/>
        <end position="33"/>
    </location>
</feature>
<dbReference type="EMBL" id="OOIL02001498">
    <property type="protein sequence ID" value="VFQ76176.1"/>
    <property type="molecule type" value="Genomic_DNA"/>
</dbReference>
<accession>A0A484LJD8</accession>
<feature type="compositionally biased region" description="Polar residues" evidence="1">
    <location>
        <begin position="11"/>
        <end position="21"/>
    </location>
</feature>
<dbReference type="Proteomes" id="UP000595140">
    <property type="component" value="Unassembled WGS sequence"/>
</dbReference>
<evidence type="ECO:0000313" key="3">
    <source>
        <dbReference type="Proteomes" id="UP000595140"/>
    </source>
</evidence>